<dbReference type="HAMAP" id="MF_01937">
    <property type="entry name" value="MenA_1"/>
    <property type="match status" value="1"/>
</dbReference>
<gene>
    <name evidence="8 10" type="primary">menA</name>
    <name evidence="10" type="ORF">CGC50_04355</name>
</gene>
<dbReference type="KEGG" id="cgh:CGC50_04355"/>
<feature type="transmembrane region" description="Helical" evidence="8">
    <location>
        <begin position="40"/>
        <end position="58"/>
    </location>
</feature>
<comment type="pathway">
    <text evidence="8">Quinol/quinone metabolism; menaquinone biosynthesis; menaquinol from 1,4-dihydroxy-2-naphthoate: step 1/2.</text>
</comment>
<keyword evidence="6 8" id="KW-1133">Transmembrane helix</keyword>
<dbReference type="EMBL" id="CP022386">
    <property type="protein sequence ID" value="ATA88137.1"/>
    <property type="molecule type" value="Genomic_DNA"/>
</dbReference>
<reference evidence="11" key="1">
    <citation type="submission" date="2017-06" db="EMBL/GenBank/DDBJ databases">
        <title>Capnocytophaga spp. assemblies.</title>
        <authorList>
            <person name="Gulvik C.A."/>
        </authorList>
    </citation>
    <scope>NUCLEOTIDE SEQUENCE [LARGE SCALE GENOMIC DNA]</scope>
    <source>
        <strain evidence="11">H1496</strain>
    </source>
</reference>
<dbReference type="PANTHER" id="PTHR13929">
    <property type="entry name" value="1,4-DIHYDROXY-2-NAPHTHOATE OCTAPRENYLTRANSFERASE"/>
    <property type="match status" value="1"/>
</dbReference>
<feature type="transmembrane region" description="Helical" evidence="8">
    <location>
        <begin position="223"/>
        <end position="242"/>
    </location>
</feature>
<dbReference type="InterPro" id="IPR000537">
    <property type="entry name" value="UbiA_prenyltransferase"/>
</dbReference>
<dbReference type="GO" id="GO:0009234">
    <property type="term" value="P:menaquinone biosynthetic process"/>
    <property type="evidence" value="ECO:0007669"/>
    <property type="project" value="UniProtKB-UniRule"/>
</dbReference>
<protein>
    <recommendedName>
        <fullName evidence="8 9">1,4-dihydroxy-2-naphthoate octaprenyltransferase</fullName>
        <shortName evidence="8">DHNA-octaprenyltransferase</shortName>
        <ecNumber evidence="8 9">2.5.1.74</ecNumber>
    </recommendedName>
</protein>
<dbReference type="NCBIfam" id="TIGR00751">
    <property type="entry name" value="menA"/>
    <property type="match status" value="1"/>
</dbReference>
<dbReference type="OrthoDB" id="9767568at2"/>
<name>A0A250FW06_9FLAO</name>
<organism evidence="10 11">
    <name type="scientific">Capnocytophaga gingivalis</name>
    <dbReference type="NCBI Taxonomy" id="1017"/>
    <lineage>
        <taxon>Bacteria</taxon>
        <taxon>Pseudomonadati</taxon>
        <taxon>Bacteroidota</taxon>
        <taxon>Flavobacteriia</taxon>
        <taxon>Flavobacteriales</taxon>
        <taxon>Flavobacteriaceae</taxon>
        <taxon>Capnocytophaga</taxon>
    </lineage>
</organism>
<feature type="transmembrane region" description="Helical" evidence="8">
    <location>
        <begin position="93"/>
        <end position="111"/>
    </location>
</feature>
<evidence type="ECO:0000313" key="11">
    <source>
        <dbReference type="Proteomes" id="UP000217250"/>
    </source>
</evidence>
<feature type="transmembrane region" description="Helical" evidence="8">
    <location>
        <begin position="149"/>
        <end position="170"/>
    </location>
</feature>
<dbReference type="UniPathway" id="UPA00079">
    <property type="reaction ID" value="UER00168"/>
</dbReference>
<dbReference type="Proteomes" id="UP000217250">
    <property type="component" value="Chromosome"/>
</dbReference>
<feature type="transmembrane region" description="Helical" evidence="8">
    <location>
        <begin position="278"/>
        <end position="296"/>
    </location>
</feature>
<evidence type="ECO:0000256" key="5">
    <source>
        <dbReference type="ARBA" id="ARBA00022692"/>
    </source>
</evidence>
<evidence type="ECO:0000256" key="8">
    <source>
        <dbReference type="HAMAP-Rule" id="MF_01937"/>
    </source>
</evidence>
<comment type="subcellular location">
    <subcellularLocation>
        <location evidence="8">Cell membrane</location>
        <topology evidence="8">Multi-pass membrane protein</topology>
    </subcellularLocation>
    <subcellularLocation>
        <location evidence="1">Membrane</location>
        <topology evidence="1">Multi-pass membrane protein</topology>
    </subcellularLocation>
</comment>
<dbReference type="InterPro" id="IPR004657">
    <property type="entry name" value="MenA"/>
</dbReference>
<accession>A0A250FW06</accession>
<comment type="similarity">
    <text evidence="8">Belongs to the MenA family. Type 1 subfamily.</text>
</comment>
<feature type="transmembrane region" description="Helical" evidence="8">
    <location>
        <begin position="248"/>
        <end position="266"/>
    </location>
</feature>
<evidence type="ECO:0000256" key="6">
    <source>
        <dbReference type="ARBA" id="ARBA00022989"/>
    </source>
</evidence>
<dbReference type="PIRSF" id="PIRSF005355">
    <property type="entry name" value="UBIAD1"/>
    <property type="match status" value="1"/>
</dbReference>
<dbReference type="Gene3D" id="1.10.357.140">
    <property type="entry name" value="UbiA prenyltransferase"/>
    <property type="match status" value="1"/>
</dbReference>
<dbReference type="RefSeq" id="WP_095911281.1">
    <property type="nucleotide sequence ID" value="NZ_CAJPPZ010000095.1"/>
</dbReference>
<dbReference type="GO" id="GO:0042371">
    <property type="term" value="P:vitamin K biosynthetic process"/>
    <property type="evidence" value="ECO:0007669"/>
    <property type="project" value="TreeGrafter"/>
</dbReference>
<keyword evidence="2 8" id="KW-0474">Menaquinone biosynthesis</keyword>
<dbReference type="EC" id="2.5.1.74" evidence="8 9"/>
<dbReference type="InterPro" id="IPR044878">
    <property type="entry name" value="UbiA_sf"/>
</dbReference>
<dbReference type="PANTHER" id="PTHR13929:SF0">
    <property type="entry name" value="UBIA PRENYLTRANSFERASE DOMAIN-CONTAINING PROTEIN 1"/>
    <property type="match status" value="1"/>
</dbReference>
<evidence type="ECO:0000256" key="3">
    <source>
        <dbReference type="ARBA" id="ARBA00022475"/>
    </source>
</evidence>
<dbReference type="GeneID" id="84807793"/>
<evidence type="ECO:0000313" key="10">
    <source>
        <dbReference type="EMBL" id="ATA88137.1"/>
    </source>
</evidence>
<evidence type="ECO:0000256" key="1">
    <source>
        <dbReference type="ARBA" id="ARBA00004141"/>
    </source>
</evidence>
<evidence type="ECO:0000256" key="4">
    <source>
        <dbReference type="ARBA" id="ARBA00022679"/>
    </source>
</evidence>
<dbReference type="InterPro" id="IPR026046">
    <property type="entry name" value="UBIAD1"/>
</dbReference>
<keyword evidence="3 8" id="KW-1003">Cell membrane</keyword>
<dbReference type="GO" id="GO:0046428">
    <property type="term" value="F:1,4-dihydroxy-2-naphthoate polyprenyltransferase activity"/>
    <property type="evidence" value="ECO:0007669"/>
    <property type="project" value="UniProtKB-UniRule"/>
</dbReference>
<feature type="transmembrane region" description="Helical" evidence="8">
    <location>
        <begin position="176"/>
        <end position="195"/>
    </location>
</feature>
<dbReference type="GO" id="GO:0005886">
    <property type="term" value="C:plasma membrane"/>
    <property type="evidence" value="ECO:0007669"/>
    <property type="project" value="UniProtKB-SubCell"/>
</dbReference>
<comment type="function">
    <text evidence="8">Conversion of 1,4-dihydroxy-2-naphthoate (DHNA) to demethylmenaquinone (DMK).</text>
</comment>
<feature type="transmembrane region" description="Helical" evidence="8">
    <location>
        <begin position="117"/>
        <end position="137"/>
    </location>
</feature>
<dbReference type="CDD" id="cd13962">
    <property type="entry name" value="PT_UbiA_UBIAD1"/>
    <property type="match status" value="1"/>
</dbReference>
<dbReference type="Pfam" id="PF01040">
    <property type="entry name" value="UbiA"/>
    <property type="match status" value="1"/>
</dbReference>
<keyword evidence="4 8" id="KW-0808">Transferase</keyword>
<sequence>MITFHSLYQSARLRSLPLSLSGILLGSAIAYGQGAFQWPIFLLALLTTVLFQVLSDYANDYGDAQKGTDNDQRLGPKRAIQTGAMTLLEMKRVVVITAILSAIAALVLIGVSFSEHWVLALLFTFLGGGAIFSAIRYTVGKSAYGYKGLGDVFVFIFFGWVSVMGSYMLYTKQFDPWVLLPASACGMLSMGVLNLNNMRDIDNDRQMGKQTIVVKIGLPLAKYYHYLLIIIPMFLMMLYSVMNFEFRYKVLYIIAFIPLVFHLFYVKKVENPKDFDSQLKVVALSTFLMCVLFFVGKII</sequence>
<comment type="catalytic activity">
    <reaction evidence="8">
        <text>an all-trans-polyprenyl diphosphate + 1,4-dihydroxy-2-naphthoate + H(+) = a 2-demethylmenaquinol + CO2 + diphosphate</text>
        <dbReference type="Rhea" id="RHEA:26478"/>
        <dbReference type="Rhea" id="RHEA-COMP:9563"/>
        <dbReference type="Rhea" id="RHEA-COMP:9564"/>
        <dbReference type="ChEBI" id="CHEBI:11173"/>
        <dbReference type="ChEBI" id="CHEBI:15378"/>
        <dbReference type="ChEBI" id="CHEBI:16526"/>
        <dbReference type="ChEBI" id="CHEBI:33019"/>
        <dbReference type="ChEBI" id="CHEBI:55437"/>
        <dbReference type="ChEBI" id="CHEBI:58914"/>
        <dbReference type="EC" id="2.5.1.74"/>
    </reaction>
</comment>
<evidence type="ECO:0000256" key="9">
    <source>
        <dbReference type="NCBIfam" id="TIGR00751"/>
    </source>
</evidence>
<evidence type="ECO:0000256" key="2">
    <source>
        <dbReference type="ARBA" id="ARBA00022428"/>
    </source>
</evidence>
<keyword evidence="5 8" id="KW-0812">Transmembrane</keyword>
<proteinExistence type="inferred from homology"/>
<evidence type="ECO:0000256" key="7">
    <source>
        <dbReference type="ARBA" id="ARBA00023136"/>
    </source>
</evidence>
<keyword evidence="7 8" id="KW-0472">Membrane</keyword>
<dbReference type="AlphaFoldDB" id="A0A250FW06"/>